<gene>
    <name evidence="2" type="ORF">EIP91_000845</name>
</gene>
<evidence type="ECO:0000313" key="2">
    <source>
        <dbReference type="EMBL" id="TCD70939.1"/>
    </source>
</evidence>
<accession>A0A4R0RXU9</accession>
<feature type="compositionally biased region" description="Acidic residues" evidence="1">
    <location>
        <begin position="299"/>
        <end position="310"/>
    </location>
</feature>
<proteinExistence type="predicted"/>
<dbReference type="OrthoDB" id="3366352at2759"/>
<dbReference type="EMBL" id="RWJN01000012">
    <property type="protein sequence ID" value="TCD70939.1"/>
    <property type="molecule type" value="Genomic_DNA"/>
</dbReference>
<evidence type="ECO:0000313" key="3">
    <source>
        <dbReference type="Proteomes" id="UP000292702"/>
    </source>
</evidence>
<feature type="region of interest" description="Disordered" evidence="1">
    <location>
        <begin position="258"/>
        <end position="357"/>
    </location>
</feature>
<dbReference type="AlphaFoldDB" id="A0A4R0RXU9"/>
<feature type="compositionally biased region" description="Polar residues" evidence="1">
    <location>
        <begin position="53"/>
        <end position="75"/>
    </location>
</feature>
<feature type="compositionally biased region" description="Basic and acidic residues" evidence="1">
    <location>
        <begin position="311"/>
        <end position="324"/>
    </location>
</feature>
<dbReference type="Proteomes" id="UP000292702">
    <property type="component" value="Unassembled WGS sequence"/>
</dbReference>
<evidence type="ECO:0000256" key="1">
    <source>
        <dbReference type="SAM" id="MobiDB-lite"/>
    </source>
</evidence>
<keyword evidence="3" id="KW-1185">Reference proteome</keyword>
<feature type="compositionally biased region" description="Acidic residues" evidence="1">
    <location>
        <begin position="258"/>
        <end position="285"/>
    </location>
</feature>
<comment type="caution">
    <text evidence="2">The sequence shown here is derived from an EMBL/GenBank/DDBJ whole genome shotgun (WGS) entry which is preliminary data.</text>
</comment>
<feature type="compositionally biased region" description="Polar residues" evidence="1">
    <location>
        <begin position="332"/>
        <end position="357"/>
    </location>
</feature>
<sequence length="357" mass="39912">MQHIVPRPFPPPALANVPVEYIVNQLHSLAPHYWSKPETADCTIVVPLSTSYSTKTEPVSRSSSQTPDPFCNSMSGVRETSRSERRKTAPALRPTPRMVMKLHMDYLSAHSTLLRSLFSGVSPLDLHPPSPCLTRTQSFVDSHLQDAAASRNASQLSLCSDASTPKSPSPALLPRLLPSNPEHPVLHLPVPDPSSFRLLIHYMYFGSTSFMEDALDQGTISWEGLARNVEYLGIGSDVKVFLGRWYGQWRRDQEDMLWEEDEGEEEDEEMDSDVSYDSDDDDELDGQSSATSVLAEDKMDLDDLDSLEDMDIARDLPRGRDRNTRRLGHATSDPTLQASIIPTQFQSFSSLPRTQSH</sequence>
<evidence type="ECO:0008006" key="4">
    <source>
        <dbReference type="Google" id="ProtNLM"/>
    </source>
</evidence>
<protein>
    <recommendedName>
        <fullName evidence="4">BTB domain-containing protein</fullName>
    </recommendedName>
</protein>
<name>A0A4R0RXU9_9APHY</name>
<reference evidence="2 3" key="1">
    <citation type="submission" date="2018-11" db="EMBL/GenBank/DDBJ databases">
        <title>Genome assembly of Steccherinum ochraceum LE-BIN_3174, the white-rot fungus of the Steccherinaceae family (The Residual Polyporoid clade, Polyporales, Basidiomycota).</title>
        <authorList>
            <person name="Fedorova T.V."/>
            <person name="Glazunova O.A."/>
            <person name="Landesman E.O."/>
            <person name="Moiseenko K.V."/>
            <person name="Psurtseva N.V."/>
            <person name="Savinova O.S."/>
            <person name="Shakhova N.V."/>
            <person name="Tyazhelova T.V."/>
            <person name="Vasina D.V."/>
        </authorList>
    </citation>
    <scope>NUCLEOTIDE SEQUENCE [LARGE SCALE GENOMIC DNA]</scope>
    <source>
        <strain evidence="2 3">LE-BIN_3174</strain>
    </source>
</reference>
<feature type="region of interest" description="Disordered" evidence="1">
    <location>
        <begin position="53"/>
        <end position="93"/>
    </location>
</feature>
<organism evidence="2 3">
    <name type="scientific">Steccherinum ochraceum</name>
    <dbReference type="NCBI Taxonomy" id="92696"/>
    <lineage>
        <taxon>Eukaryota</taxon>
        <taxon>Fungi</taxon>
        <taxon>Dikarya</taxon>
        <taxon>Basidiomycota</taxon>
        <taxon>Agaricomycotina</taxon>
        <taxon>Agaricomycetes</taxon>
        <taxon>Polyporales</taxon>
        <taxon>Steccherinaceae</taxon>
        <taxon>Steccherinum</taxon>
    </lineage>
</organism>